<dbReference type="CDD" id="cd14210">
    <property type="entry name" value="PKc_DYRK"/>
    <property type="match status" value="1"/>
</dbReference>
<dbReference type="Pfam" id="PF00069">
    <property type="entry name" value="Pkinase"/>
    <property type="match status" value="1"/>
</dbReference>
<feature type="region of interest" description="Disordered" evidence="12">
    <location>
        <begin position="345"/>
        <end position="389"/>
    </location>
</feature>
<dbReference type="PANTHER" id="PTHR24058:SF22">
    <property type="entry name" value="DUAL SPECIFICITY TYROSINE-PHOSPHORYLATION-REGULATED KINASE 4"/>
    <property type="match status" value="1"/>
</dbReference>
<feature type="compositionally biased region" description="Low complexity" evidence="12">
    <location>
        <begin position="1103"/>
        <end position="1121"/>
    </location>
</feature>
<evidence type="ECO:0000256" key="2">
    <source>
        <dbReference type="ARBA" id="ARBA00013203"/>
    </source>
</evidence>
<dbReference type="SUPFAM" id="SSF56112">
    <property type="entry name" value="Protein kinase-like (PK-like)"/>
    <property type="match status" value="1"/>
</dbReference>
<dbReference type="Gene3D" id="3.30.10.30">
    <property type="entry name" value="DYRK"/>
    <property type="match status" value="1"/>
</dbReference>
<dbReference type="GO" id="GO:0004674">
    <property type="term" value="F:protein serine/threonine kinase activity"/>
    <property type="evidence" value="ECO:0007669"/>
    <property type="project" value="UniProtKB-KW"/>
</dbReference>
<sequence length="1254" mass="143754">MNEKKQHLANSQHQKRQQSIVVNSSQQYQPVNNSSKAQEGRVFVRNPIVNGSKMKRTHESINYENNVSQIDHQNYSQLNSSQLKKQIIVNNKKLKLNRAAVQAQAAMSTNQSQNNSLVQQLLQSMPSPQKILHGASMNAQPNINLKSAVNYHLSITYYYQRRYQLGGNSNAGNGVNQQKQLLPTHTQLSPQSINMQLVNQLQQYSQGPPQMQTINISSYKATLPQNKNINLSLDRSTIPHQNDLMLQSPISSDTNSSINTLDQTLRLRIGASLPKGMSNNSSGIQNQNGVPTNHFYQTQSLTREGYGYQPQQLQQNSLNFNSLDNSTDRINSKRIFNESCTYGSQAQANKQSSQNVKRNNFITSPYNNQDEQNIPMSPESQSQPNPPTLRKITLNQRIQQKNLIRQSQNNIQGQQQQQFHDDQLQQQPINLRNKKISQSKVLQNSNQFSNNSLQYQQIIQNIQQQRQQIIDGNQNQEPSEKLQQTISKIYGKQRKDSVSGSQDPNLSTIDQSQIAQIQTKGKQIKIKKSFIKNSEISSQLNQSLQNNLLNSSSNVPQLNLSEVSQERTNEQQKPLLLNLNGVNQGNLTSARRQQIKVDTIRNKINLTQQDHSNQLNPVVLQQQQPTNRSNRSNNLNVVENENGSNSHRETAISKTISSARQEVDSQITQKSHPLLQPGQASNDSIRLEDIQFPITPGRTLKYFKNQLSQYEQAEILDYPQIYYIGHGAQKIKGSPQNEFNYGYDDKKGNYKIIMKDHIGYRYEIQQFLGKGSFGIALKCFDHKLKEQVALKVIKNKKKYYYQAGVELKILQYLKENDPDDTMNIIHMKDYVIFRKHLCISFELMSINLYDFLKLNDFEGLSLGLVRRFAIQLLYALKYLKEHEVIHCDLKPENILLKDPTKSGIKIIDFGSSCFQDERVYTYIQSRFYRAPEIILGIPYTTSIDMWSFGCIMAEFCIGYPLFPGEDEMEQLAMIMEVCGIPSQEVLLVSQRKKKFFNDDNVPILVPNSKGQVRKPGTKVIEDILECKDDAFVDFVDKCLDWNPETRMSPDMALRHPWILEGLPPKVLIHHQKLHNIPTSELPPHIRELRKEYLLKEQMSSNQQQIQLQSQQQQLNSQQQYQHRSEPRKQTYQNPVISKRIQNQLINPSLQNQNSDQPTAQSQENGSNFNVISPRTKKIVLQSQDIQKQSIPSTVKSSQNTIDSNKNLENTLRNRKIILQSGLKKGENQKQQQQQQPANEQAQTNQSITRKAINN</sequence>
<dbReference type="InterPro" id="IPR017441">
    <property type="entry name" value="Protein_kinase_ATP_BS"/>
</dbReference>
<evidence type="ECO:0000256" key="8">
    <source>
        <dbReference type="ARBA" id="ARBA00049003"/>
    </source>
</evidence>
<dbReference type="GO" id="GO:0005856">
    <property type="term" value="C:cytoskeleton"/>
    <property type="evidence" value="ECO:0007669"/>
    <property type="project" value="TreeGrafter"/>
</dbReference>
<feature type="binding site" evidence="11">
    <location>
        <position position="791"/>
    </location>
    <ligand>
        <name>ATP</name>
        <dbReference type="ChEBI" id="CHEBI:30616"/>
    </ligand>
</feature>
<dbReference type="OrthoDB" id="9332038at2759"/>
<dbReference type="PROSITE" id="PS00108">
    <property type="entry name" value="PROTEIN_KINASE_ST"/>
    <property type="match status" value="1"/>
</dbReference>
<evidence type="ECO:0000313" key="15">
    <source>
        <dbReference type="Proteomes" id="UP000039865"/>
    </source>
</evidence>
<feature type="compositionally biased region" description="Low complexity" evidence="12">
    <location>
        <begin position="1228"/>
        <end position="1245"/>
    </location>
</feature>
<feature type="compositionally biased region" description="Low complexity" evidence="12">
    <location>
        <begin position="622"/>
        <end position="645"/>
    </location>
</feature>
<keyword evidence="5 11" id="KW-0547">Nucleotide-binding</keyword>
<feature type="region of interest" description="Disordered" evidence="12">
    <location>
        <begin position="1103"/>
        <end position="1133"/>
    </location>
</feature>
<evidence type="ECO:0000259" key="13">
    <source>
        <dbReference type="PROSITE" id="PS50011"/>
    </source>
</evidence>
<comment type="catalytic activity">
    <reaction evidence="9">
        <text>L-threonyl-[protein] + ATP = O-phospho-L-threonyl-[protein] + ADP + H(+)</text>
        <dbReference type="Rhea" id="RHEA:46608"/>
        <dbReference type="Rhea" id="RHEA-COMP:11060"/>
        <dbReference type="Rhea" id="RHEA-COMP:11605"/>
        <dbReference type="ChEBI" id="CHEBI:15378"/>
        <dbReference type="ChEBI" id="CHEBI:30013"/>
        <dbReference type="ChEBI" id="CHEBI:30616"/>
        <dbReference type="ChEBI" id="CHEBI:61977"/>
        <dbReference type="ChEBI" id="CHEBI:456216"/>
        <dbReference type="EC" id="2.7.12.1"/>
    </reaction>
</comment>
<dbReference type="AlphaFoldDB" id="A0A078A7J6"/>
<feature type="compositionally biased region" description="Polar residues" evidence="12">
    <location>
        <begin position="652"/>
        <end position="671"/>
    </location>
</feature>
<feature type="region of interest" description="Disordered" evidence="12">
    <location>
        <begin position="1147"/>
        <end position="1169"/>
    </location>
</feature>
<dbReference type="InterPro" id="IPR050494">
    <property type="entry name" value="Ser_Thr_dual-spec_kinase"/>
</dbReference>
<evidence type="ECO:0000256" key="11">
    <source>
        <dbReference type="PROSITE-ProRule" id="PRU10141"/>
    </source>
</evidence>
<feature type="compositionally biased region" description="Polar residues" evidence="12">
    <location>
        <begin position="498"/>
        <end position="510"/>
    </location>
</feature>
<dbReference type="InterPro" id="IPR042521">
    <property type="entry name" value="DYRK"/>
</dbReference>
<comment type="catalytic activity">
    <reaction evidence="10">
        <text>L-tyrosyl-[protein] + ATP = O-phospho-L-tyrosyl-[protein] + ADP + H(+)</text>
        <dbReference type="Rhea" id="RHEA:10596"/>
        <dbReference type="Rhea" id="RHEA-COMP:10136"/>
        <dbReference type="Rhea" id="RHEA-COMP:20101"/>
        <dbReference type="ChEBI" id="CHEBI:15378"/>
        <dbReference type="ChEBI" id="CHEBI:30616"/>
        <dbReference type="ChEBI" id="CHEBI:46858"/>
        <dbReference type="ChEBI" id="CHEBI:61978"/>
        <dbReference type="ChEBI" id="CHEBI:456216"/>
        <dbReference type="EC" id="2.7.12.1"/>
    </reaction>
</comment>
<evidence type="ECO:0000313" key="14">
    <source>
        <dbReference type="EMBL" id="CDW77527.1"/>
    </source>
</evidence>
<reference evidence="14 15" key="1">
    <citation type="submission" date="2014-06" db="EMBL/GenBank/DDBJ databases">
        <authorList>
            <person name="Swart Estienne"/>
        </authorList>
    </citation>
    <scope>NUCLEOTIDE SEQUENCE [LARGE SCALE GENOMIC DNA]</scope>
    <source>
        <strain evidence="14 15">130c</strain>
    </source>
</reference>
<dbReference type="GO" id="GO:0005524">
    <property type="term" value="F:ATP binding"/>
    <property type="evidence" value="ECO:0007669"/>
    <property type="project" value="UniProtKB-UniRule"/>
</dbReference>
<feature type="domain" description="Protein kinase" evidence="13">
    <location>
        <begin position="762"/>
        <end position="1058"/>
    </location>
</feature>
<dbReference type="Gene3D" id="1.10.510.10">
    <property type="entry name" value="Transferase(Phosphotransferase) domain 1"/>
    <property type="match status" value="1"/>
</dbReference>
<feature type="compositionally biased region" description="Polar residues" evidence="12">
    <location>
        <begin position="8"/>
        <end position="37"/>
    </location>
</feature>
<name>A0A078A7J6_STYLE</name>
<keyword evidence="6 14" id="KW-0418">Kinase</keyword>
<evidence type="ECO:0000256" key="9">
    <source>
        <dbReference type="ARBA" id="ARBA00049308"/>
    </source>
</evidence>
<comment type="similarity">
    <text evidence="1">Belongs to the protein kinase superfamily. CMGC Ser/Thr protein kinase family. MNB/DYRK subfamily.</text>
</comment>
<feature type="region of interest" description="Disordered" evidence="12">
    <location>
        <begin position="491"/>
        <end position="510"/>
    </location>
</feature>
<feature type="compositionally biased region" description="Polar residues" evidence="12">
    <location>
        <begin position="356"/>
        <end position="383"/>
    </location>
</feature>
<dbReference type="EMBL" id="CCKQ01006237">
    <property type="protein sequence ID" value="CDW77527.1"/>
    <property type="molecule type" value="Genomic_DNA"/>
</dbReference>
<evidence type="ECO:0000256" key="4">
    <source>
        <dbReference type="ARBA" id="ARBA00022679"/>
    </source>
</evidence>
<dbReference type="Gene3D" id="3.30.200.20">
    <property type="entry name" value="Phosphorylase Kinase, domain 1"/>
    <property type="match status" value="1"/>
</dbReference>
<dbReference type="OMA" id="LAMIMEV"/>
<keyword evidence="3" id="KW-0723">Serine/threonine-protein kinase</keyword>
<dbReference type="EC" id="2.7.12.1" evidence="2"/>
<evidence type="ECO:0000256" key="10">
    <source>
        <dbReference type="ARBA" id="ARBA00051680"/>
    </source>
</evidence>
<feature type="region of interest" description="Disordered" evidence="12">
    <location>
        <begin position="1"/>
        <end position="42"/>
    </location>
</feature>
<dbReference type="PROSITE" id="PS50011">
    <property type="entry name" value="PROTEIN_KINASE_DOM"/>
    <property type="match status" value="1"/>
</dbReference>
<keyword evidence="4" id="KW-0808">Transferase</keyword>
<feature type="region of interest" description="Disordered" evidence="12">
    <location>
        <begin position="1182"/>
        <end position="1207"/>
    </location>
</feature>
<dbReference type="InParanoid" id="A0A078A7J6"/>
<evidence type="ECO:0000256" key="12">
    <source>
        <dbReference type="SAM" id="MobiDB-lite"/>
    </source>
</evidence>
<evidence type="ECO:0000256" key="5">
    <source>
        <dbReference type="ARBA" id="ARBA00022741"/>
    </source>
</evidence>
<dbReference type="PROSITE" id="PS00107">
    <property type="entry name" value="PROTEIN_KINASE_ATP"/>
    <property type="match status" value="1"/>
</dbReference>
<accession>A0A078A7J6</accession>
<dbReference type="GO" id="GO:0005737">
    <property type="term" value="C:cytoplasm"/>
    <property type="evidence" value="ECO:0007669"/>
    <property type="project" value="TreeGrafter"/>
</dbReference>
<dbReference type="PANTHER" id="PTHR24058">
    <property type="entry name" value="DUAL SPECIFICITY PROTEIN KINASE"/>
    <property type="match status" value="1"/>
</dbReference>
<gene>
    <name evidence="14" type="primary">Contig10895.g11648</name>
    <name evidence="14" type="ORF">STYLEM_6490</name>
</gene>
<dbReference type="InterPro" id="IPR000719">
    <property type="entry name" value="Prot_kinase_dom"/>
</dbReference>
<evidence type="ECO:0000256" key="7">
    <source>
        <dbReference type="ARBA" id="ARBA00022840"/>
    </source>
</evidence>
<organism evidence="14 15">
    <name type="scientific">Stylonychia lemnae</name>
    <name type="common">Ciliate</name>
    <dbReference type="NCBI Taxonomy" id="5949"/>
    <lineage>
        <taxon>Eukaryota</taxon>
        <taxon>Sar</taxon>
        <taxon>Alveolata</taxon>
        <taxon>Ciliophora</taxon>
        <taxon>Intramacronucleata</taxon>
        <taxon>Spirotrichea</taxon>
        <taxon>Stichotrichia</taxon>
        <taxon>Sporadotrichida</taxon>
        <taxon>Oxytrichidae</taxon>
        <taxon>Stylonychinae</taxon>
        <taxon>Stylonychia</taxon>
    </lineage>
</organism>
<dbReference type="SMART" id="SM00220">
    <property type="entry name" value="S_TKc"/>
    <property type="match status" value="1"/>
</dbReference>
<feature type="region of interest" description="Disordered" evidence="12">
    <location>
        <begin position="622"/>
        <end position="682"/>
    </location>
</feature>
<dbReference type="Proteomes" id="UP000039865">
    <property type="component" value="Unassembled WGS sequence"/>
</dbReference>
<dbReference type="InterPro" id="IPR011009">
    <property type="entry name" value="Kinase-like_dom_sf"/>
</dbReference>
<feature type="compositionally biased region" description="Low complexity" evidence="12">
    <location>
        <begin position="345"/>
        <end position="355"/>
    </location>
</feature>
<dbReference type="InterPro" id="IPR008271">
    <property type="entry name" value="Ser/Thr_kinase_AS"/>
</dbReference>
<keyword evidence="15" id="KW-1185">Reference proteome</keyword>
<protein>
    <recommendedName>
        <fullName evidence="2">dual-specificity kinase</fullName>
        <ecNumber evidence="2">2.7.12.1</ecNumber>
    </recommendedName>
</protein>
<comment type="catalytic activity">
    <reaction evidence="8">
        <text>L-seryl-[protein] + ATP = O-phospho-L-seryl-[protein] + ADP + H(+)</text>
        <dbReference type="Rhea" id="RHEA:17989"/>
        <dbReference type="Rhea" id="RHEA-COMP:9863"/>
        <dbReference type="Rhea" id="RHEA-COMP:11604"/>
        <dbReference type="ChEBI" id="CHEBI:15378"/>
        <dbReference type="ChEBI" id="CHEBI:29999"/>
        <dbReference type="ChEBI" id="CHEBI:30616"/>
        <dbReference type="ChEBI" id="CHEBI:83421"/>
        <dbReference type="ChEBI" id="CHEBI:456216"/>
        <dbReference type="EC" id="2.7.12.1"/>
    </reaction>
</comment>
<keyword evidence="7 11" id="KW-0067">ATP-binding</keyword>
<proteinExistence type="inferred from homology"/>
<feature type="region of interest" description="Disordered" evidence="12">
    <location>
        <begin position="1222"/>
        <end position="1254"/>
    </location>
</feature>
<dbReference type="FunFam" id="1.10.510.10:FF:000624">
    <property type="entry name" value="Mitogen-activated protein kinase"/>
    <property type="match status" value="1"/>
</dbReference>
<dbReference type="GO" id="GO:0004712">
    <property type="term" value="F:protein serine/threonine/tyrosine kinase activity"/>
    <property type="evidence" value="ECO:0007669"/>
    <property type="project" value="UniProtKB-EC"/>
</dbReference>
<evidence type="ECO:0000256" key="6">
    <source>
        <dbReference type="ARBA" id="ARBA00022777"/>
    </source>
</evidence>
<evidence type="ECO:0000256" key="3">
    <source>
        <dbReference type="ARBA" id="ARBA00022527"/>
    </source>
</evidence>
<evidence type="ECO:0000256" key="1">
    <source>
        <dbReference type="ARBA" id="ARBA00008867"/>
    </source>
</evidence>